<organism evidence="2 3">
    <name type="scientific">Pandoravirus salinus</name>
    <dbReference type="NCBI Taxonomy" id="1349410"/>
    <lineage>
        <taxon>Viruses</taxon>
        <taxon>Pandoravirus</taxon>
    </lineage>
</organism>
<dbReference type="Proteomes" id="UP000204584">
    <property type="component" value="Segment"/>
</dbReference>
<evidence type="ECO:0000313" key="3">
    <source>
        <dbReference type="Proteomes" id="UP000204584"/>
    </source>
</evidence>
<dbReference type="EMBL" id="KC977571">
    <property type="protein sequence ID" value="AGO85459.2"/>
    <property type="molecule type" value="Genomic_DNA"/>
</dbReference>
<evidence type="ECO:0000313" key="2">
    <source>
        <dbReference type="EMBL" id="AGO85459.2"/>
    </source>
</evidence>
<sequence length="529" mass="57557">MEKKRQKSDSRQARKKTARDSGRARFGSRPPRTTDPKESTLKAHPPFFFLLGAAEGGRASRSAFCGRANHRQPKNKRARGYNCFPFFLLLVERRRKKRMEARAAADPPQKVDGGRRTQQKALSASPKKRRRYGSETVVTAPSRKTGRTTRRAAARTTDEDMAPSQSSALEPRLLLRKRLDERARARVDRETASQRRHDTDVITQCLAAAWPGEGPRQVKVNELQPVRVETRAALVDLLATMAWSMPTHILVVLDDVDVVLIPGGDLYFAHRLARVLPAARKIIAAEDTGRLGALCAFVQHLACVPSAATRHRILLADGVTEVECRARPIFLRFVLAVFDAVRAYLGAHKTSADDGVSGSSPPPPDPVPPVCAPCPVPLDTLWPRALAVRLLDSGARTVTLPGIIYEKQTQGASWLRRATHSVALASPGAAADRLTDDYCLSGGPLGMGSSLVRDPVVDWAADLCLCVRIEGASLLALEHALAEAIARCAPSYMMHGALRAMLDVVGIVGASPRIAHQTIVPTVLTNMAA</sequence>
<keyword evidence="3" id="KW-1185">Reference proteome</keyword>
<reference evidence="2 3" key="1">
    <citation type="journal article" date="2013" name="Science">
        <title>Pandoraviruses: amoeba viruses with genomes up to 2.5 Mb reaching that of parasitic eukaryotes.</title>
        <authorList>
            <person name="Philippe N."/>
            <person name="Legendre M."/>
            <person name="Doutre G."/>
            <person name="Coute Y."/>
            <person name="Poirot O."/>
            <person name="Lescot M."/>
            <person name="Arslan D."/>
            <person name="Seltzer V."/>
            <person name="Bertaux L."/>
            <person name="Bruley C."/>
            <person name="Garin J."/>
            <person name="Claverie J.M."/>
            <person name="Abergel C."/>
        </authorList>
    </citation>
    <scope>NUCLEOTIDE SEQUENCE [LARGE SCALE GENOMIC DNA]</scope>
</reference>
<feature type="region of interest" description="Disordered" evidence="1">
    <location>
        <begin position="99"/>
        <end position="173"/>
    </location>
</feature>
<dbReference type="KEGG" id="vg:16607246"/>
<protein>
    <submittedName>
        <fullName evidence="2">Uncharacterized protein</fullName>
    </submittedName>
</protein>
<name>S4VXS9_9VIRU</name>
<feature type="compositionally biased region" description="Basic and acidic residues" evidence="1">
    <location>
        <begin position="32"/>
        <end position="41"/>
    </location>
</feature>
<evidence type="ECO:0000256" key="1">
    <source>
        <dbReference type="SAM" id="MobiDB-lite"/>
    </source>
</evidence>
<dbReference type="RefSeq" id="YP_008438537.2">
    <property type="nucleotide sequence ID" value="NC_022098.1"/>
</dbReference>
<feature type="region of interest" description="Disordered" evidence="1">
    <location>
        <begin position="1"/>
        <end position="41"/>
    </location>
</feature>
<proteinExistence type="predicted"/>
<feature type="compositionally biased region" description="Basic and acidic residues" evidence="1">
    <location>
        <begin position="1"/>
        <end position="23"/>
    </location>
</feature>
<gene>
    <name evidence="2" type="ORF">psal_cds_1179</name>
</gene>
<dbReference type="GeneID" id="16607246"/>
<accession>S4VXS9</accession>
<feature type="compositionally biased region" description="Basic residues" evidence="1">
    <location>
        <begin position="144"/>
        <end position="153"/>
    </location>
</feature>